<keyword evidence="3" id="KW-0238">DNA-binding</keyword>
<name>A0A423SY89_PENVA</name>
<evidence type="ECO:0000256" key="8">
    <source>
        <dbReference type="SAM" id="MobiDB-lite"/>
    </source>
</evidence>
<comment type="similarity">
    <text evidence="6">Belongs to the XRCC4-XLF family. XLF subfamily.</text>
</comment>
<proteinExistence type="inferred from homology"/>
<protein>
    <recommendedName>
        <fullName evidence="7">Non-homologous end-joining factor 1</fullName>
    </recommendedName>
</protein>
<evidence type="ECO:0000256" key="6">
    <source>
        <dbReference type="ARBA" id="ARBA00025747"/>
    </source>
</evidence>
<dbReference type="EMBL" id="QCYY01002607">
    <property type="protein sequence ID" value="ROT69103.1"/>
    <property type="molecule type" value="Genomic_DNA"/>
</dbReference>
<dbReference type="GO" id="GO:0006303">
    <property type="term" value="P:double-strand break repair via nonhomologous end joining"/>
    <property type="evidence" value="ECO:0007669"/>
    <property type="project" value="TreeGrafter"/>
</dbReference>
<feature type="domain" description="XLF-like N-terminal" evidence="9">
    <location>
        <begin position="15"/>
        <end position="118"/>
    </location>
</feature>
<keyword evidence="11" id="KW-1185">Reference proteome</keyword>
<evidence type="ECO:0000256" key="7">
    <source>
        <dbReference type="ARBA" id="ARBA00044529"/>
    </source>
</evidence>
<evidence type="ECO:0000256" key="2">
    <source>
        <dbReference type="ARBA" id="ARBA00022763"/>
    </source>
</evidence>
<reference evidence="10 11" key="1">
    <citation type="submission" date="2018-04" db="EMBL/GenBank/DDBJ databases">
        <authorList>
            <person name="Zhang X."/>
            <person name="Yuan J."/>
            <person name="Li F."/>
            <person name="Xiang J."/>
        </authorList>
    </citation>
    <scope>NUCLEOTIDE SEQUENCE [LARGE SCALE GENOMIC DNA]</scope>
    <source>
        <tissue evidence="10">Muscle</tissue>
    </source>
</reference>
<evidence type="ECO:0000313" key="11">
    <source>
        <dbReference type="Proteomes" id="UP000283509"/>
    </source>
</evidence>
<keyword evidence="4" id="KW-0234">DNA repair</keyword>
<reference evidence="10 11" key="2">
    <citation type="submission" date="2019-01" db="EMBL/GenBank/DDBJ databases">
        <title>The decoding of complex shrimp genome reveals the adaptation for benthos swimmer, frequently molting mechanism and breeding impact on genome.</title>
        <authorList>
            <person name="Sun Y."/>
            <person name="Gao Y."/>
            <person name="Yu Y."/>
        </authorList>
    </citation>
    <scope>NUCLEOTIDE SEQUENCE [LARGE SCALE GENOMIC DNA]</scope>
    <source>
        <tissue evidence="10">Muscle</tissue>
    </source>
</reference>
<evidence type="ECO:0000313" key="10">
    <source>
        <dbReference type="EMBL" id="ROT69103.1"/>
    </source>
</evidence>
<dbReference type="InterPro" id="IPR015381">
    <property type="entry name" value="XLF-like_N"/>
</dbReference>
<dbReference type="Proteomes" id="UP000283509">
    <property type="component" value="Unassembled WGS sequence"/>
</dbReference>
<comment type="caution">
    <text evidence="10">The sequence shown here is derived from an EMBL/GenBank/DDBJ whole genome shotgun (WGS) entry which is preliminary data.</text>
</comment>
<sequence>MTTPEAWRSLEEAAWGPMPSLGPEWMGKSSASDSGYLLMLTDGCGVWGERKTADYVLEKAEEWAPCIEAGIKELSGLVLDEVKKLNVKVQWREDRKTMTLNLSSRLNDLAFKWIFTLNRLSDDLFREHWSVPLVIQMHHMGMLIKQLNTDLKKKTEQIKELTPDSKNNKTVSKTKKKDVIDASVEALMVEGNWTVLQDHLVNFPFIMKHLSSKRKRNFEESENLPGAAATTAATNKGQVNDKKKREEDEELERLEREKEKERRAQIQELQQGPPLTLSPNKKKKKKLNI</sequence>
<dbReference type="GO" id="GO:0045027">
    <property type="term" value="F:DNA end binding"/>
    <property type="evidence" value="ECO:0007669"/>
    <property type="project" value="TreeGrafter"/>
</dbReference>
<evidence type="ECO:0000256" key="5">
    <source>
        <dbReference type="ARBA" id="ARBA00023242"/>
    </source>
</evidence>
<keyword evidence="2" id="KW-0227">DNA damage</keyword>
<comment type="subcellular location">
    <subcellularLocation>
        <location evidence="1">Nucleus</location>
    </subcellularLocation>
</comment>
<dbReference type="AlphaFoldDB" id="A0A423SY89"/>
<feature type="region of interest" description="Disordered" evidence="8">
    <location>
        <begin position="217"/>
        <end position="289"/>
    </location>
</feature>
<dbReference type="CDD" id="cd22285">
    <property type="entry name" value="HD_XLF_N"/>
    <property type="match status" value="1"/>
</dbReference>
<feature type="compositionally biased region" description="Basic residues" evidence="8">
    <location>
        <begin position="280"/>
        <end position="289"/>
    </location>
</feature>
<dbReference type="Gene3D" id="2.170.210.10">
    <property type="entry name" value="DNA double-strand break repair and VJ recombination XRCC4, N-terminal"/>
    <property type="match status" value="1"/>
</dbReference>
<dbReference type="InterPro" id="IPR038051">
    <property type="entry name" value="XRCC4-like_N_sf"/>
</dbReference>
<organism evidence="10 11">
    <name type="scientific">Penaeus vannamei</name>
    <name type="common">Whiteleg shrimp</name>
    <name type="synonym">Litopenaeus vannamei</name>
    <dbReference type="NCBI Taxonomy" id="6689"/>
    <lineage>
        <taxon>Eukaryota</taxon>
        <taxon>Metazoa</taxon>
        <taxon>Ecdysozoa</taxon>
        <taxon>Arthropoda</taxon>
        <taxon>Crustacea</taxon>
        <taxon>Multicrustacea</taxon>
        <taxon>Malacostraca</taxon>
        <taxon>Eumalacostraca</taxon>
        <taxon>Eucarida</taxon>
        <taxon>Decapoda</taxon>
        <taxon>Dendrobranchiata</taxon>
        <taxon>Penaeoidea</taxon>
        <taxon>Penaeidae</taxon>
        <taxon>Penaeus</taxon>
    </lineage>
</organism>
<evidence type="ECO:0000256" key="4">
    <source>
        <dbReference type="ARBA" id="ARBA00023204"/>
    </source>
</evidence>
<dbReference type="OrthoDB" id="6363755at2759"/>
<dbReference type="PANTHER" id="PTHR32235">
    <property type="entry name" value="NON-HOMOLOGOUS END-JOINING FACTOR 1"/>
    <property type="match status" value="1"/>
</dbReference>
<accession>A0A423SY89</accession>
<dbReference type="GO" id="GO:0032807">
    <property type="term" value="C:DNA ligase IV complex"/>
    <property type="evidence" value="ECO:0007669"/>
    <property type="project" value="TreeGrafter"/>
</dbReference>
<keyword evidence="5" id="KW-0539">Nucleus</keyword>
<dbReference type="Pfam" id="PF09302">
    <property type="entry name" value="XLF"/>
    <property type="match status" value="1"/>
</dbReference>
<feature type="compositionally biased region" description="Basic and acidic residues" evidence="8">
    <location>
        <begin position="253"/>
        <end position="265"/>
    </location>
</feature>
<gene>
    <name evidence="10" type="ORF">C7M84_012760</name>
</gene>
<evidence type="ECO:0000256" key="1">
    <source>
        <dbReference type="ARBA" id="ARBA00004123"/>
    </source>
</evidence>
<dbReference type="PANTHER" id="PTHR32235:SF1">
    <property type="entry name" value="NON-HOMOLOGOUS END-JOINING FACTOR 1"/>
    <property type="match status" value="1"/>
</dbReference>
<dbReference type="InterPro" id="IPR052287">
    <property type="entry name" value="NHEJ_factor"/>
</dbReference>
<evidence type="ECO:0000256" key="3">
    <source>
        <dbReference type="ARBA" id="ARBA00023125"/>
    </source>
</evidence>
<evidence type="ECO:0000259" key="9">
    <source>
        <dbReference type="Pfam" id="PF09302"/>
    </source>
</evidence>